<keyword evidence="4" id="KW-0284">Flavonoid biosynthesis</keyword>
<evidence type="ECO:0008006" key="7">
    <source>
        <dbReference type="Google" id="ProtNLM"/>
    </source>
</evidence>
<dbReference type="GO" id="GO:0080044">
    <property type="term" value="F:quercetin 7-O-glucosyltransferase activity"/>
    <property type="evidence" value="ECO:0007669"/>
    <property type="project" value="TreeGrafter"/>
</dbReference>
<dbReference type="Pfam" id="PF00201">
    <property type="entry name" value="UDPGT"/>
    <property type="match status" value="1"/>
</dbReference>
<dbReference type="Gene3D" id="3.40.50.2000">
    <property type="entry name" value="Glycogen Phosphorylase B"/>
    <property type="match status" value="2"/>
</dbReference>
<protein>
    <recommendedName>
        <fullName evidence="7">Glycosyltransferase</fullName>
    </recommendedName>
</protein>
<dbReference type="FunFam" id="3.40.50.2000:FF:000060">
    <property type="entry name" value="Glycosyltransferase"/>
    <property type="match status" value="1"/>
</dbReference>
<proteinExistence type="inferred from homology"/>
<accession>A0AAV6IYC2</accession>
<dbReference type="SUPFAM" id="SSF53756">
    <property type="entry name" value="UDP-Glycosyltransferase/glycogen phosphorylase"/>
    <property type="match status" value="1"/>
</dbReference>
<comment type="caution">
    <text evidence="5">The sequence shown here is derived from an EMBL/GenBank/DDBJ whole genome shotgun (WGS) entry which is preliminary data.</text>
</comment>
<name>A0AAV6IYC2_9ERIC</name>
<evidence type="ECO:0000256" key="1">
    <source>
        <dbReference type="ARBA" id="ARBA00009995"/>
    </source>
</evidence>
<dbReference type="GO" id="GO:0080043">
    <property type="term" value="F:quercetin 3-O-glucosyltransferase activity"/>
    <property type="evidence" value="ECO:0007669"/>
    <property type="project" value="TreeGrafter"/>
</dbReference>
<dbReference type="GO" id="GO:0009813">
    <property type="term" value="P:flavonoid biosynthetic process"/>
    <property type="evidence" value="ECO:0007669"/>
    <property type="project" value="UniProtKB-KW"/>
</dbReference>
<dbReference type="AlphaFoldDB" id="A0AAV6IYC2"/>
<gene>
    <name evidence="5" type="ORF">RHGRI_027420</name>
</gene>
<evidence type="ECO:0000256" key="3">
    <source>
        <dbReference type="ARBA" id="ARBA00022679"/>
    </source>
</evidence>
<evidence type="ECO:0000256" key="4">
    <source>
        <dbReference type="ARBA" id="ARBA00023241"/>
    </source>
</evidence>
<dbReference type="GO" id="GO:0016138">
    <property type="term" value="P:glycoside biosynthetic process"/>
    <property type="evidence" value="ECO:0007669"/>
    <property type="project" value="UniProtKB-ARBA"/>
</dbReference>
<evidence type="ECO:0000313" key="6">
    <source>
        <dbReference type="Proteomes" id="UP000823749"/>
    </source>
</evidence>
<reference evidence="5" key="1">
    <citation type="submission" date="2020-08" db="EMBL/GenBank/DDBJ databases">
        <title>Plant Genome Project.</title>
        <authorList>
            <person name="Zhang R.-G."/>
        </authorList>
    </citation>
    <scope>NUCLEOTIDE SEQUENCE</scope>
    <source>
        <strain evidence="5">WSP0</strain>
        <tissue evidence="5">Leaf</tissue>
    </source>
</reference>
<sequence length="488" mass="53238">MLFSLDHSKPKEPRRSCQKKSLLTMTSSMSNERHVAVLPFPFTSHPGCLLGLVRHLAAKAPDVTFSFFSTPKSIETLFSPAKKVPGNVKPYVVPDGVPKGHVFSGNPEEPVRMYLAAVEEGESLKGVLKAAEAETGRRIGCVMSDAFMWFAGGLAEEMGVPWVPLMTTDARKNSDFVLKDSNTNHENPLSDKDIAGRENEVVKFIPGFSELRLGDLPKEILFGNLESPFAIMLQKMGQALTKATAVAVNSFEELDPEIHQDLKSKFKMFLHVGPINSLSSSSTPPSSYSDEYGCIPWLDSRKPASVAYIGFGTIVTPPPVEIAALAEALEATGTPFLWSLKVNLQEFFPKGFVERTSELGKIVSWAPQEQVLAHSSVGVHVTHCGSNSVFESIVAGVPLIGRPFFANQYLNAWMVESVWKIGARLEGGVFTKSGTMSALELVLSHEKGKELREQIGKFKELILKAVGPEGSSTQNINTLLEVVTGYNL</sequence>
<dbReference type="PANTHER" id="PTHR11926">
    <property type="entry name" value="GLUCOSYL/GLUCURONOSYL TRANSFERASES"/>
    <property type="match status" value="1"/>
</dbReference>
<keyword evidence="3" id="KW-0808">Transferase</keyword>
<evidence type="ECO:0000313" key="5">
    <source>
        <dbReference type="EMBL" id="KAG5533197.1"/>
    </source>
</evidence>
<comment type="similarity">
    <text evidence="1">Belongs to the UDP-glycosyltransferase family.</text>
</comment>
<keyword evidence="6" id="KW-1185">Reference proteome</keyword>
<dbReference type="EMBL" id="JACTNZ010000009">
    <property type="protein sequence ID" value="KAG5533197.1"/>
    <property type="molecule type" value="Genomic_DNA"/>
</dbReference>
<dbReference type="InterPro" id="IPR002213">
    <property type="entry name" value="UDP_glucos_trans"/>
</dbReference>
<dbReference type="PANTHER" id="PTHR11926:SF1560">
    <property type="entry name" value="UDP-GLYCOSYLTRANSFERASE 74E1-RELATED"/>
    <property type="match status" value="1"/>
</dbReference>
<organism evidence="5 6">
    <name type="scientific">Rhododendron griersonianum</name>
    <dbReference type="NCBI Taxonomy" id="479676"/>
    <lineage>
        <taxon>Eukaryota</taxon>
        <taxon>Viridiplantae</taxon>
        <taxon>Streptophyta</taxon>
        <taxon>Embryophyta</taxon>
        <taxon>Tracheophyta</taxon>
        <taxon>Spermatophyta</taxon>
        <taxon>Magnoliopsida</taxon>
        <taxon>eudicotyledons</taxon>
        <taxon>Gunneridae</taxon>
        <taxon>Pentapetalae</taxon>
        <taxon>asterids</taxon>
        <taxon>Ericales</taxon>
        <taxon>Ericaceae</taxon>
        <taxon>Ericoideae</taxon>
        <taxon>Rhodoreae</taxon>
        <taxon>Rhododendron</taxon>
    </lineage>
</organism>
<dbReference type="CDD" id="cd03784">
    <property type="entry name" value="GT1_Gtf-like"/>
    <property type="match status" value="1"/>
</dbReference>
<evidence type="ECO:0000256" key="2">
    <source>
        <dbReference type="ARBA" id="ARBA00022676"/>
    </source>
</evidence>
<keyword evidence="2" id="KW-0328">Glycosyltransferase</keyword>
<dbReference type="Proteomes" id="UP000823749">
    <property type="component" value="Chromosome 9"/>
</dbReference>